<organism evidence="2 3">
    <name type="scientific">Beta vulgaris subsp. vulgaris</name>
    <name type="common">Beet</name>
    <dbReference type="NCBI Taxonomy" id="3555"/>
    <lineage>
        <taxon>Eukaryota</taxon>
        <taxon>Viridiplantae</taxon>
        <taxon>Streptophyta</taxon>
        <taxon>Embryophyta</taxon>
        <taxon>Tracheophyta</taxon>
        <taxon>Spermatophyta</taxon>
        <taxon>Magnoliopsida</taxon>
        <taxon>eudicotyledons</taxon>
        <taxon>Gunneridae</taxon>
        <taxon>Pentapetalae</taxon>
        <taxon>Caryophyllales</taxon>
        <taxon>Chenopodiaceae</taxon>
        <taxon>Betoideae</taxon>
        <taxon>Beta</taxon>
    </lineage>
</organism>
<dbReference type="Proteomes" id="UP000035740">
    <property type="component" value="Unassembled WGS sequence"/>
</dbReference>
<sequence length="55" mass="5829">CDGIWDTLPVQTAADIVHQYGSKPNYAAGLLAEMAIGCGSTDNVTCIVLNLQKFT</sequence>
<evidence type="ECO:0000259" key="1">
    <source>
        <dbReference type="Pfam" id="PF00481"/>
    </source>
</evidence>
<feature type="domain" description="PPM-type phosphatase" evidence="1">
    <location>
        <begin position="1"/>
        <end position="44"/>
    </location>
</feature>
<reference evidence="2 3" key="1">
    <citation type="journal article" date="2014" name="Nature">
        <title>The genome of the recently domesticated crop plant sugar beet (Beta vulgaris).</title>
        <authorList>
            <person name="Dohm J.C."/>
            <person name="Minoche A.E."/>
            <person name="Holtgrawe D."/>
            <person name="Capella-Gutierrez S."/>
            <person name="Zakrzewski F."/>
            <person name="Tafer H."/>
            <person name="Rupp O."/>
            <person name="Sorensen T.R."/>
            <person name="Stracke R."/>
            <person name="Reinhardt R."/>
            <person name="Goesmann A."/>
            <person name="Kraft T."/>
            <person name="Schulz B."/>
            <person name="Stadler P.F."/>
            <person name="Schmidt T."/>
            <person name="Gabaldon T."/>
            <person name="Lehrach H."/>
            <person name="Weisshaar B."/>
            <person name="Himmelbauer H."/>
        </authorList>
    </citation>
    <scope>NUCLEOTIDE SEQUENCE [LARGE SCALE GENOMIC DNA]</scope>
    <source>
        <tissue evidence="2">Taproot</tissue>
    </source>
</reference>
<dbReference type="AlphaFoldDB" id="A0A0J7YMU6"/>
<dbReference type="Pfam" id="PF00481">
    <property type="entry name" value="PP2C"/>
    <property type="match status" value="1"/>
</dbReference>
<dbReference type="EMBL" id="KQ118573">
    <property type="protein sequence ID" value="KMS64922.1"/>
    <property type="molecule type" value="Genomic_DNA"/>
</dbReference>
<dbReference type="Gene3D" id="3.60.40.10">
    <property type="entry name" value="PPM-type phosphatase domain"/>
    <property type="match status" value="1"/>
</dbReference>
<feature type="non-terminal residue" evidence="2">
    <location>
        <position position="1"/>
    </location>
</feature>
<protein>
    <recommendedName>
        <fullName evidence="1">PPM-type phosphatase domain-containing protein</fullName>
    </recommendedName>
</protein>
<dbReference type="InterPro" id="IPR001932">
    <property type="entry name" value="PPM-type_phosphatase-like_dom"/>
</dbReference>
<dbReference type="Gramene" id="KMS64922">
    <property type="protein sequence ID" value="KMS64922"/>
    <property type="gene ID" value="BVRB_041260"/>
</dbReference>
<dbReference type="SUPFAM" id="SSF81606">
    <property type="entry name" value="PP2C-like"/>
    <property type="match status" value="1"/>
</dbReference>
<dbReference type="InterPro" id="IPR036457">
    <property type="entry name" value="PPM-type-like_dom_sf"/>
</dbReference>
<name>A0A0J7YMU6_BETVV</name>
<evidence type="ECO:0000313" key="2">
    <source>
        <dbReference type="EMBL" id="KMS64922.1"/>
    </source>
</evidence>
<accession>A0A0J7YMU6</accession>
<keyword evidence="3" id="KW-1185">Reference proteome</keyword>
<gene>
    <name evidence="2" type="ORF">BVRB_041260</name>
</gene>
<evidence type="ECO:0000313" key="3">
    <source>
        <dbReference type="Proteomes" id="UP000035740"/>
    </source>
</evidence>
<dbReference type="OrthoDB" id="10264738at2759"/>
<proteinExistence type="predicted"/>